<name>A0A9D3ZS51_9ROSI</name>
<sequence length="149" mass="16868">MVIVTKEAVALIRATSTHGIVDFYNVNKKTQNEPKDTKRTTNLRVMASFRTISQGKLFPPALHPIVNDIIDFYGGVSATRKMNPTVFEAIYITFYASLSVGYWRDATKDAVRINFKVDFTVEHLKKIACAYIGLMECRKLDNMGLRISN</sequence>
<keyword evidence="2" id="KW-1185">Reference proteome</keyword>
<reference evidence="1 2" key="1">
    <citation type="journal article" date="2021" name="Plant Biotechnol. J.">
        <title>Multi-omics assisted identification of the key and species-specific regulatory components of drought-tolerant mechanisms in Gossypium stocksii.</title>
        <authorList>
            <person name="Yu D."/>
            <person name="Ke L."/>
            <person name="Zhang D."/>
            <person name="Wu Y."/>
            <person name="Sun Y."/>
            <person name="Mei J."/>
            <person name="Sun J."/>
            <person name="Sun Y."/>
        </authorList>
    </citation>
    <scope>NUCLEOTIDE SEQUENCE [LARGE SCALE GENOMIC DNA]</scope>
    <source>
        <strain evidence="2">cv. E1</strain>
        <tissue evidence="1">Leaf</tissue>
    </source>
</reference>
<dbReference type="PANTHER" id="PTHR35021">
    <property type="match status" value="1"/>
</dbReference>
<organism evidence="1 2">
    <name type="scientific">Gossypium stocksii</name>
    <dbReference type="NCBI Taxonomy" id="47602"/>
    <lineage>
        <taxon>Eukaryota</taxon>
        <taxon>Viridiplantae</taxon>
        <taxon>Streptophyta</taxon>
        <taxon>Embryophyta</taxon>
        <taxon>Tracheophyta</taxon>
        <taxon>Spermatophyta</taxon>
        <taxon>Magnoliopsida</taxon>
        <taxon>eudicotyledons</taxon>
        <taxon>Gunneridae</taxon>
        <taxon>Pentapetalae</taxon>
        <taxon>rosids</taxon>
        <taxon>malvids</taxon>
        <taxon>Malvales</taxon>
        <taxon>Malvaceae</taxon>
        <taxon>Malvoideae</taxon>
        <taxon>Gossypium</taxon>
    </lineage>
</organism>
<evidence type="ECO:0000313" key="1">
    <source>
        <dbReference type="EMBL" id="KAH1063609.1"/>
    </source>
</evidence>
<evidence type="ECO:0000313" key="2">
    <source>
        <dbReference type="Proteomes" id="UP000828251"/>
    </source>
</evidence>
<dbReference type="PANTHER" id="PTHR35021:SF7">
    <property type="entry name" value="PROTEIN FB17, PUTATIVE-RELATED"/>
    <property type="match status" value="1"/>
</dbReference>
<dbReference type="Proteomes" id="UP000828251">
    <property type="component" value="Unassembled WGS sequence"/>
</dbReference>
<dbReference type="AlphaFoldDB" id="A0A9D3ZS51"/>
<dbReference type="EMBL" id="JAIQCV010000009">
    <property type="protein sequence ID" value="KAH1063609.1"/>
    <property type="molecule type" value="Genomic_DNA"/>
</dbReference>
<gene>
    <name evidence="1" type="ORF">J1N35_028596</name>
</gene>
<accession>A0A9D3ZS51</accession>
<protein>
    <submittedName>
        <fullName evidence="1">Uncharacterized protein</fullName>
    </submittedName>
</protein>
<proteinExistence type="predicted"/>
<comment type="caution">
    <text evidence="1">The sequence shown here is derived from an EMBL/GenBank/DDBJ whole genome shotgun (WGS) entry which is preliminary data.</text>
</comment>